<protein>
    <submittedName>
        <fullName evidence="1">Uncharacterized protein</fullName>
    </submittedName>
</protein>
<keyword evidence="2" id="KW-1185">Reference proteome</keyword>
<accession>A0A2K9VF03</accession>
<name>A0A2K9VF03_9CAUD</name>
<proteinExistence type="predicted"/>
<evidence type="ECO:0000313" key="1">
    <source>
        <dbReference type="EMBL" id="AUV60840.1"/>
    </source>
</evidence>
<evidence type="ECO:0000313" key="2">
    <source>
        <dbReference type="Proteomes" id="UP000241185"/>
    </source>
</evidence>
<dbReference type="EMBL" id="MG770216">
    <property type="protein sequence ID" value="AUV60840.1"/>
    <property type="molecule type" value="Genomic_DNA"/>
</dbReference>
<organism evidence="1 2">
    <name type="scientific">Mycobacterium phage Rem711</name>
    <dbReference type="NCBI Taxonomy" id="2079285"/>
    <lineage>
        <taxon>Viruses</taxon>
        <taxon>Duplodnaviria</taxon>
        <taxon>Heunggongvirae</taxon>
        <taxon>Uroviricota</taxon>
        <taxon>Caudoviricetes</taxon>
        <taxon>Trigintaduovirus</taxon>
        <taxon>Trigintaduovirus rem711</taxon>
    </lineage>
</organism>
<dbReference type="Proteomes" id="UP000241185">
    <property type="component" value="Segment"/>
</dbReference>
<reference evidence="2" key="1">
    <citation type="submission" date="2018-01" db="EMBL/GenBank/DDBJ databases">
        <authorList>
            <person name="Gatt S.M."/>
            <person name="Isern S."/>
            <person name="Jenkins M."/>
            <person name="Tan A.L."/>
            <person name="Michael S.F."/>
            <person name="Moore R.E."/>
            <person name="Ware V.C."/>
            <person name="Garlena R.A."/>
            <person name="Russell D.A."/>
            <person name="Pope W.H."/>
            <person name="Jacobs-Sera D."/>
            <person name="Hendrix R.W."/>
            <person name="Hatfull G.F."/>
        </authorList>
    </citation>
    <scope>NUCLEOTIDE SEQUENCE [LARGE SCALE GENOMIC DNA]</scope>
</reference>
<gene>
    <name evidence="1" type="ORF">SEA_REM711_62</name>
</gene>
<sequence>MSLLSGISQAGDLVKLGQQGMKLGARAIELGERGVVALERAANALDCLAEAHGLVTPEPDDRARR</sequence>